<proteinExistence type="predicted"/>
<keyword evidence="2" id="KW-1185">Reference proteome</keyword>
<protein>
    <recommendedName>
        <fullName evidence="3">DUF3168 domain-containing protein</fullName>
    </recommendedName>
</protein>
<name>A0ABP8X1L7_9ACTN</name>
<reference evidence="2" key="1">
    <citation type="journal article" date="2019" name="Int. J. Syst. Evol. Microbiol.">
        <title>The Global Catalogue of Microorganisms (GCM) 10K type strain sequencing project: providing services to taxonomists for standard genome sequencing and annotation.</title>
        <authorList>
            <consortium name="The Broad Institute Genomics Platform"/>
            <consortium name="The Broad Institute Genome Sequencing Center for Infectious Disease"/>
            <person name="Wu L."/>
            <person name="Ma J."/>
        </authorList>
    </citation>
    <scope>NUCLEOTIDE SEQUENCE [LARGE SCALE GENOMIC DNA]</scope>
    <source>
        <strain evidence="2">JCM 18127</strain>
    </source>
</reference>
<evidence type="ECO:0008006" key="3">
    <source>
        <dbReference type="Google" id="ProtNLM"/>
    </source>
</evidence>
<evidence type="ECO:0000313" key="1">
    <source>
        <dbReference type="EMBL" id="GAA4698278.1"/>
    </source>
</evidence>
<organism evidence="1 2">
    <name type="scientific">Nocardioides nanhaiensis</name>
    <dbReference type="NCBI Taxonomy" id="1476871"/>
    <lineage>
        <taxon>Bacteria</taxon>
        <taxon>Bacillati</taxon>
        <taxon>Actinomycetota</taxon>
        <taxon>Actinomycetes</taxon>
        <taxon>Propionibacteriales</taxon>
        <taxon>Nocardioidaceae</taxon>
        <taxon>Nocardioides</taxon>
    </lineage>
</organism>
<dbReference type="RefSeq" id="WP_345271771.1">
    <property type="nucleotide sequence ID" value="NZ_BAABIM010000005.1"/>
</dbReference>
<evidence type="ECO:0000313" key="2">
    <source>
        <dbReference type="Proteomes" id="UP001500621"/>
    </source>
</evidence>
<dbReference type="EMBL" id="BAABIM010000005">
    <property type="protein sequence ID" value="GAA4698278.1"/>
    <property type="molecule type" value="Genomic_DNA"/>
</dbReference>
<dbReference type="Proteomes" id="UP001500621">
    <property type="component" value="Unassembled WGS sequence"/>
</dbReference>
<gene>
    <name evidence="1" type="ORF">GCM10023226_41050</name>
</gene>
<accession>A0ABP8X1L7</accession>
<sequence>MSAAVRELFANAASSVEGITGFPYYTQTTRPGHAYVRLDRVEYPNAFGGMAYWQVIVIAPQSIDGMERFIEKNSKPLHEALSEHMTIQTMSPQQISLPNDSKSSYFALIISGYREEE</sequence>
<comment type="caution">
    <text evidence="1">The sequence shown here is derived from an EMBL/GenBank/DDBJ whole genome shotgun (WGS) entry which is preliminary data.</text>
</comment>